<feature type="compositionally biased region" description="Low complexity" evidence="1">
    <location>
        <begin position="93"/>
        <end position="103"/>
    </location>
</feature>
<organism evidence="2">
    <name type="scientific">Lygus hesperus</name>
    <name type="common">Western plant bug</name>
    <dbReference type="NCBI Taxonomy" id="30085"/>
    <lineage>
        <taxon>Eukaryota</taxon>
        <taxon>Metazoa</taxon>
        <taxon>Ecdysozoa</taxon>
        <taxon>Arthropoda</taxon>
        <taxon>Hexapoda</taxon>
        <taxon>Insecta</taxon>
        <taxon>Pterygota</taxon>
        <taxon>Neoptera</taxon>
        <taxon>Paraneoptera</taxon>
        <taxon>Hemiptera</taxon>
        <taxon>Heteroptera</taxon>
        <taxon>Panheteroptera</taxon>
        <taxon>Cimicomorpha</taxon>
        <taxon>Miridae</taxon>
        <taxon>Mirini</taxon>
        <taxon>Lygus</taxon>
    </lineage>
</organism>
<evidence type="ECO:0000256" key="1">
    <source>
        <dbReference type="SAM" id="MobiDB-lite"/>
    </source>
</evidence>
<dbReference type="AlphaFoldDB" id="A0A146KRL6"/>
<name>A0A146KRL6_LYGHE</name>
<dbReference type="EMBL" id="GDHC01020334">
    <property type="protein sequence ID" value="JAP98294.1"/>
    <property type="molecule type" value="Transcribed_RNA"/>
</dbReference>
<feature type="region of interest" description="Disordered" evidence="1">
    <location>
        <begin position="74"/>
        <end position="106"/>
    </location>
</feature>
<protein>
    <submittedName>
        <fullName evidence="2">Uncharacterized protein</fullName>
    </submittedName>
</protein>
<proteinExistence type="predicted"/>
<evidence type="ECO:0000313" key="2">
    <source>
        <dbReference type="EMBL" id="JAP98294.1"/>
    </source>
</evidence>
<sequence length="173" mass="18907">RPPLGLQGPSAALPGHKRQRHLYTPFVVEFCCSPPFQVEVISSFLPPCGRGFIRPAPWSSGSIKTFLKTWTITSRPFTGNGPTLRGPDDGRRPTPGSRPPSTGLLQATAHHRHPPFVVEAIVNLPCRLRSSSISLLSHWGFLGIRPPDYWEPGPPAPDLASDQGPCEFFPVTL</sequence>
<accession>A0A146KRL6</accession>
<feature type="non-terminal residue" evidence="2">
    <location>
        <position position="1"/>
    </location>
</feature>
<reference evidence="2" key="1">
    <citation type="journal article" date="2016" name="Gigascience">
        <title>De novo construction of an expanded transcriptome assembly for the western tarnished plant bug, Lygus hesperus.</title>
        <authorList>
            <person name="Tassone E.E."/>
            <person name="Geib S.M."/>
            <person name="Hall B."/>
            <person name="Fabrick J.A."/>
            <person name="Brent C.S."/>
            <person name="Hull J.J."/>
        </authorList>
    </citation>
    <scope>NUCLEOTIDE SEQUENCE</scope>
</reference>
<gene>
    <name evidence="2" type="ORF">g.79441</name>
</gene>